<feature type="compositionally biased region" description="Low complexity" evidence="1">
    <location>
        <begin position="196"/>
        <end position="207"/>
    </location>
</feature>
<dbReference type="Proteomes" id="UP000759131">
    <property type="component" value="Unassembled WGS sequence"/>
</dbReference>
<feature type="compositionally biased region" description="Low complexity" evidence="1">
    <location>
        <begin position="241"/>
        <end position="252"/>
    </location>
</feature>
<feature type="compositionally biased region" description="Gly residues" evidence="1">
    <location>
        <begin position="227"/>
        <end position="240"/>
    </location>
</feature>
<feature type="region of interest" description="Disordered" evidence="1">
    <location>
        <begin position="136"/>
        <end position="260"/>
    </location>
</feature>
<evidence type="ECO:0000313" key="3">
    <source>
        <dbReference type="Proteomes" id="UP000759131"/>
    </source>
</evidence>
<proteinExistence type="predicted"/>
<evidence type="ECO:0000256" key="1">
    <source>
        <dbReference type="SAM" id="MobiDB-lite"/>
    </source>
</evidence>
<organism evidence="2">
    <name type="scientific">Medioppia subpectinata</name>
    <dbReference type="NCBI Taxonomy" id="1979941"/>
    <lineage>
        <taxon>Eukaryota</taxon>
        <taxon>Metazoa</taxon>
        <taxon>Ecdysozoa</taxon>
        <taxon>Arthropoda</taxon>
        <taxon>Chelicerata</taxon>
        <taxon>Arachnida</taxon>
        <taxon>Acari</taxon>
        <taxon>Acariformes</taxon>
        <taxon>Sarcoptiformes</taxon>
        <taxon>Oribatida</taxon>
        <taxon>Brachypylina</taxon>
        <taxon>Oppioidea</taxon>
        <taxon>Oppiidae</taxon>
        <taxon>Medioppia</taxon>
    </lineage>
</organism>
<dbReference type="EMBL" id="CAJPIZ010019782">
    <property type="protein sequence ID" value="CAG2117071.1"/>
    <property type="molecule type" value="Genomic_DNA"/>
</dbReference>
<dbReference type="OrthoDB" id="6489413at2759"/>
<reference evidence="2" key="1">
    <citation type="submission" date="2020-11" db="EMBL/GenBank/DDBJ databases">
        <authorList>
            <person name="Tran Van P."/>
        </authorList>
    </citation>
    <scope>NUCLEOTIDE SEQUENCE</scope>
</reference>
<dbReference type="EMBL" id="OC874357">
    <property type="protein sequence ID" value="CAD7637533.1"/>
    <property type="molecule type" value="Genomic_DNA"/>
</dbReference>
<feature type="compositionally biased region" description="Basic and acidic residues" evidence="1">
    <location>
        <begin position="208"/>
        <end position="226"/>
    </location>
</feature>
<feature type="compositionally biased region" description="Low complexity" evidence="1">
    <location>
        <begin position="146"/>
        <end position="166"/>
    </location>
</feature>
<feature type="non-terminal residue" evidence="2">
    <location>
        <position position="1"/>
    </location>
</feature>
<sequence>MMYTAPCMANRTSYGSSAVYGSVGSSSYDSTRNNGGDFIRRAKQTLERYCEQGGGGWKSASCYQRQDVRECETRYQFHQNPPPVSTSACRNYQDYRDCVVRIVRQSCYSQDLQLMATYLVDKGSDLSWSCVVNDDSSRRLDTSSGYNPNYPNDPNRLNDPNRPYDPNNRDSGRYVPGGSYGGSYDPNRDRTGSGAYDYNNRNNNNRDQYNDRNRYDNNRDLDRDRGYVGGGGLSSGGIYGGSSSSSGSQSGSIDRFGGYYPTTDSCLEKSGYFVRSCEDTLIQRQRDAREGRSSTD</sequence>
<evidence type="ECO:0000313" key="2">
    <source>
        <dbReference type="EMBL" id="CAD7637533.1"/>
    </source>
</evidence>
<keyword evidence="3" id="KW-1185">Reference proteome</keyword>
<name>A0A7R9LBD6_9ACAR</name>
<dbReference type="AlphaFoldDB" id="A0A7R9LBD6"/>
<gene>
    <name evidence="2" type="ORF">OSB1V03_LOCUS17026</name>
</gene>
<accession>A0A7R9LBD6</accession>
<protein>
    <submittedName>
        <fullName evidence="2">Uncharacterized protein</fullName>
    </submittedName>
</protein>